<feature type="transmembrane region" description="Helical" evidence="11">
    <location>
        <begin position="224"/>
        <end position="247"/>
    </location>
</feature>
<evidence type="ECO:0000256" key="9">
    <source>
        <dbReference type="ARBA" id="ARBA00023180"/>
    </source>
</evidence>
<evidence type="ECO:0000256" key="10">
    <source>
        <dbReference type="ARBA" id="ARBA00023303"/>
    </source>
</evidence>
<evidence type="ECO:0000256" key="1">
    <source>
        <dbReference type="ARBA" id="ARBA00004141"/>
    </source>
</evidence>
<dbReference type="PANTHER" id="PTHR47131">
    <property type="entry name" value="CATION CHANNEL SPERM-ASSOCIATED PROTEIN 3"/>
    <property type="match status" value="1"/>
</dbReference>
<dbReference type="OrthoDB" id="416585at2759"/>
<organism evidence="13 14">
    <name type="scientific">Hypsibius exemplaris</name>
    <name type="common">Freshwater tardigrade</name>
    <dbReference type="NCBI Taxonomy" id="2072580"/>
    <lineage>
        <taxon>Eukaryota</taxon>
        <taxon>Metazoa</taxon>
        <taxon>Ecdysozoa</taxon>
        <taxon>Tardigrada</taxon>
        <taxon>Eutardigrada</taxon>
        <taxon>Parachela</taxon>
        <taxon>Hypsibioidea</taxon>
        <taxon>Hypsibiidae</taxon>
        <taxon>Hypsibius</taxon>
    </lineage>
</organism>
<dbReference type="Proteomes" id="UP000192578">
    <property type="component" value="Unassembled WGS sequence"/>
</dbReference>
<dbReference type="Gene3D" id="1.10.287.70">
    <property type="match status" value="1"/>
</dbReference>
<keyword evidence="4" id="KW-0677">Repeat</keyword>
<keyword evidence="3 11" id="KW-0812">Transmembrane</keyword>
<keyword evidence="2" id="KW-0813">Transport</keyword>
<evidence type="ECO:0000256" key="6">
    <source>
        <dbReference type="ARBA" id="ARBA00022989"/>
    </source>
</evidence>
<feature type="transmembrane region" description="Helical" evidence="11">
    <location>
        <begin position="134"/>
        <end position="152"/>
    </location>
</feature>
<protein>
    <submittedName>
        <fullName evidence="13">Cation channel sperm-associated protein 3</fullName>
    </submittedName>
</protein>
<feature type="domain" description="Ion transport" evidence="12">
    <location>
        <begin position="30"/>
        <end position="254"/>
    </location>
</feature>
<dbReference type="GO" id="GO:0001669">
    <property type="term" value="C:acrosomal vesicle"/>
    <property type="evidence" value="ECO:0007669"/>
    <property type="project" value="TreeGrafter"/>
</dbReference>
<dbReference type="GO" id="GO:0036128">
    <property type="term" value="C:CatSper complex"/>
    <property type="evidence" value="ECO:0007669"/>
    <property type="project" value="TreeGrafter"/>
</dbReference>
<evidence type="ECO:0000256" key="4">
    <source>
        <dbReference type="ARBA" id="ARBA00022737"/>
    </source>
</evidence>
<dbReference type="GO" id="GO:0005245">
    <property type="term" value="F:voltage-gated calcium channel activity"/>
    <property type="evidence" value="ECO:0007669"/>
    <property type="project" value="TreeGrafter"/>
</dbReference>
<evidence type="ECO:0000256" key="3">
    <source>
        <dbReference type="ARBA" id="ARBA00022692"/>
    </source>
</evidence>
<evidence type="ECO:0000256" key="11">
    <source>
        <dbReference type="SAM" id="Phobius"/>
    </source>
</evidence>
<feature type="transmembrane region" description="Helical" evidence="11">
    <location>
        <begin position="94"/>
        <end position="114"/>
    </location>
</feature>
<comment type="subcellular location">
    <subcellularLocation>
        <location evidence="1">Membrane</location>
        <topology evidence="1">Multi-pass membrane protein</topology>
    </subcellularLocation>
</comment>
<evidence type="ECO:0000256" key="7">
    <source>
        <dbReference type="ARBA" id="ARBA00023065"/>
    </source>
</evidence>
<sequence>MKDDDNEFAGIRIRSRLHEQVTRWTSHWSFGGTVMFCIAFNSVTLAVATDDSIGDSALNALKVLDYIFLAVYTIEFLVKMYVSPTAYFTNGFNLFDFFVLVMSWVDVIVTQTAAGSTSNLSGLRVLRILRTLRALRTISFVPSLQVIVTALMTTVRFYMLNLMVVLFLIMFIFGVMGYYLFGSASRFSSLGESMLSLATLVTLDSWTEVEDDIDASVATLPPKWFCVIFIFVGNYIYTNVFVSVVIVNMTNAQQAYIDADRARRREIVAEKTINMNQKQKDEATSFRLFLEQDQRAKFANYEELVKSVNNLLAGVGKPNDVILCGDTSLNLLFVQEYLGMLEQVDNETFMQKNLYREIGNIISLAVERQLEISGMGEQLLRENSIKAQIRASTPAT</sequence>
<dbReference type="AlphaFoldDB" id="A0A1W0WFN7"/>
<evidence type="ECO:0000313" key="13">
    <source>
        <dbReference type="EMBL" id="OQV13933.1"/>
    </source>
</evidence>
<dbReference type="Gene3D" id="1.20.120.350">
    <property type="entry name" value="Voltage-gated potassium channels. Chain C"/>
    <property type="match status" value="1"/>
</dbReference>
<evidence type="ECO:0000256" key="8">
    <source>
        <dbReference type="ARBA" id="ARBA00023136"/>
    </source>
</evidence>
<keyword evidence="10" id="KW-0407">Ion channel</keyword>
<keyword evidence="9" id="KW-0325">Glycoprotein</keyword>
<dbReference type="GO" id="GO:0048240">
    <property type="term" value="P:sperm capacitation"/>
    <property type="evidence" value="ECO:0007669"/>
    <property type="project" value="TreeGrafter"/>
</dbReference>
<feature type="transmembrane region" description="Helical" evidence="11">
    <location>
        <begin position="60"/>
        <end position="82"/>
    </location>
</feature>
<keyword evidence="8 11" id="KW-0472">Membrane</keyword>
<dbReference type="GO" id="GO:0030317">
    <property type="term" value="P:flagellated sperm motility"/>
    <property type="evidence" value="ECO:0007669"/>
    <property type="project" value="TreeGrafter"/>
</dbReference>
<keyword evidence="6 11" id="KW-1133">Transmembrane helix</keyword>
<keyword evidence="14" id="KW-1185">Reference proteome</keyword>
<dbReference type="SUPFAM" id="SSF81324">
    <property type="entry name" value="Voltage-gated potassium channels"/>
    <property type="match status" value="1"/>
</dbReference>
<feature type="transmembrane region" description="Helical" evidence="11">
    <location>
        <begin position="158"/>
        <end position="181"/>
    </location>
</feature>
<dbReference type="PANTHER" id="PTHR47131:SF1">
    <property type="entry name" value="CATION CHANNEL SPERM-ASSOCIATED PROTEIN 3"/>
    <property type="match status" value="1"/>
</dbReference>
<evidence type="ECO:0000313" key="14">
    <source>
        <dbReference type="Proteomes" id="UP000192578"/>
    </source>
</evidence>
<evidence type="ECO:0000256" key="2">
    <source>
        <dbReference type="ARBA" id="ARBA00022448"/>
    </source>
</evidence>
<dbReference type="Pfam" id="PF00520">
    <property type="entry name" value="Ion_trans"/>
    <property type="match status" value="1"/>
</dbReference>
<comment type="caution">
    <text evidence="13">The sequence shown here is derived from an EMBL/GenBank/DDBJ whole genome shotgun (WGS) entry which is preliminary data.</text>
</comment>
<dbReference type="InterPro" id="IPR027359">
    <property type="entry name" value="Volt_channel_dom_sf"/>
</dbReference>
<reference evidence="14" key="1">
    <citation type="submission" date="2017-01" db="EMBL/GenBank/DDBJ databases">
        <title>Comparative genomics of anhydrobiosis in the tardigrade Hypsibius dujardini.</title>
        <authorList>
            <person name="Yoshida Y."/>
            <person name="Koutsovoulos G."/>
            <person name="Laetsch D."/>
            <person name="Stevens L."/>
            <person name="Kumar S."/>
            <person name="Horikawa D."/>
            <person name="Ishino K."/>
            <person name="Komine S."/>
            <person name="Tomita M."/>
            <person name="Blaxter M."/>
            <person name="Arakawa K."/>
        </authorList>
    </citation>
    <scope>NUCLEOTIDE SEQUENCE [LARGE SCALE GENOMIC DNA]</scope>
    <source>
        <strain evidence="14">Z151</strain>
    </source>
</reference>
<proteinExistence type="predicted"/>
<dbReference type="EMBL" id="MTYJ01000113">
    <property type="protein sequence ID" value="OQV13933.1"/>
    <property type="molecule type" value="Genomic_DNA"/>
</dbReference>
<dbReference type="FunFam" id="1.20.120.350:FF:000009">
    <property type="entry name" value="Voltage-dependent T-type calcium channel subunit alpha"/>
    <property type="match status" value="1"/>
</dbReference>
<accession>A0A1W0WFN7</accession>
<evidence type="ECO:0000259" key="12">
    <source>
        <dbReference type="Pfam" id="PF00520"/>
    </source>
</evidence>
<gene>
    <name evidence="13" type="ORF">BV898_11815</name>
</gene>
<dbReference type="GO" id="GO:0006814">
    <property type="term" value="P:sodium ion transport"/>
    <property type="evidence" value="ECO:0007669"/>
    <property type="project" value="TreeGrafter"/>
</dbReference>
<keyword evidence="5" id="KW-0851">Voltage-gated channel</keyword>
<feature type="transmembrane region" description="Helical" evidence="11">
    <location>
        <begin position="28"/>
        <end position="48"/>
    </location>
</feature>
<dbReference type="InterPro" id="IPR005821">
    <property type="entry name" value="Ion_trans_dom"/>
</dbReference>
<evidence type="ECO:0000256" key="5">
    <source>
        <dbReference type="ARBA" id="ARBA00022882"/>
    </source>
</evidence>
<keyword evidence="7" id="KW-0406">Ion transport</keyword>
<name>A0A1W0WFN7_HYPEX</name>